<dbReference type="Gene3D" id="3.10.200.10">
    <property type="entry name" value="Alpha carbonic anhydrase"/>
    <property type="match status" value="1"/>
</dbReference>
<dbReference type="InterPro" id="IPR036398">
    <property type="entry name" value="CA_dom_sf"/>
</dbReference>
<name>A0AAV9AAQ3_ACOGR</name>
<sequence length="92" mass="10304">MAFLLKGIEGFMVAMGNLSTFGPTFILELHMVHKSADNKIAVVGILYKIGRADNFLYKDKMKFEIGRDRQMISWAAATAEEDMEEEVSRGGD</sequence>
<dbReference type="Proteomes" id="UP001179952">
    <property type="component" value="Unassembled WGS sequence"/>
</dbReference>
<gene>
    <name evidence="1" type="ORF">QJS04_geneDACA002330</name>
</gene>
<evidence type="ECO:0000313" key="2">
    <source>
        <dbReference type="Proteomes" id="UP001179952"/>
    </source>
</evidence>
<dbReference type="EMBL" id="JAUJYN010000011">
    <property type="protein sequence ID" value="KAK1261197.1"/>
    <property type="molecule type" value="Genomic_DNA"/>
</dbReference>
<comment type="caution">
    <text evidence="1">The sequence shown here is derived from an EMBL/GenBank/DDBJ whole genome shotgun (WGS) entry which is preliminary data.</text>
</comment>
<accession>A0AAV9AAQ3</accession>
<proteinExistence type="predicted"/>
<dbReference type="AlphaFoldDB" id="A0AAV9AAQ3"/>
<protein>
    <recommendedName>
        <fullName evidence="3">Alpha-carbonic anhydrase domain-containing protein</fullName>
    </recommendedName>
</protein>
<organism evidence="1 2">
    <name type="scientific">Acorus gramineus</name>
    <name type="common">Dwarf sweet flag</name>
    <dbReference type="NCBI Taxonomy" id="55184"/>
    <lineage>
        <taxon>Eukaryota</taxon>
        <taxon>Viridiplantae</taxon>
        <taxon>Streptophyta</taxon>
        <taxon>Embryophyta</taxon>
        <taxon>Tracheophyta</taxon>
        <taxon>Spermatophyta</taxon>
        <taxon>Magnoliopsida</taxon>
        <taxon>Liliopsida</taxon>
        <taxon>Acoraceae</taxon>
        <taxon>Acorus</taxon>
    </lineage>
</organism>
<reference evidence="1" key="2">
    <citation type="submission" date="2023-06" db="EMBL/GenBank/DDBJ databases">
        <authorList>
            <person name="Ma L."/>
            <person name="Liu K.-W."/>
            <person name="Li Z."/>
            <person name="Hsiao Y.-Y."/>
            <person name="Qi Y."/>
            <person name="Fu T."/>
            <person name="Tang G."/>
            <person name="Zhang D."/>
            <person name="Sun W.-H."/>
            <person name="Liu D.-K."/>
            <person name="Li Y."/>
            <person name="Chen G.-Z."/>
            <person name="Liu X.-D."/>
            <person name="Liao X.-Y."/>
            <person name="Jiang Y.-T."/>
            <person name="Yu X."/>
            <person name="Hao Y."/>
            <person name="Huang J."/>
            <person name="Zhao X.-W."/>
            <person name="Ke S."/>
            <person name="Chen Y.-Y."/>
            <person name="Wu W.-L."/>
            <person name="Hsu J.-L."/>
            <person name="Lin Y.-F."/>
            <person name="Huang M.-D."/>
            <person name="Li C.-Y."/>
            <person name="Huang L."/>
            <person name="Wang Z.-W."/>
            <person name="Zhao X."/>
            <person name="Zhong W.-Y."/>
            <person name="Peng D.-H."/>
            <person name="Ahmad S."/>
            <person name="Lan S."/>
            <person name="Zhang J.-S."/>
            <person name="Tsai W.-C."/>
            <person name="Van De Peer Y."/>
            <person name="Liu Z.-J."/>
        </authorList>
    </citation>
    <scope>NUCLEOTIDE SEQUENCE</scope>
    <source>
        <strain evidence="1">SCP</strain>
        <tissue evidence="1">Leaves</tissue>
    </source>
</reference>
<keyword evidence="2" id="KW-1185">Reference proteome</keyword>
<evidence type="ECO:0000313" key="1">
    <source>
        <dbReference type="EMBL" id="KAK1261197.1"/>
    </source>
</evidence>
<reference evidence="1" key="1">
    <citation type="journal article" date="2023" name="Nat. Commun.">
        <title>Diploid and tetraploid genomes of Acorus and the evolution of monocots.</title>
        <authorList>
            <person name="Ma L."/>
            <person name="Liu K.W."/>
            <person name="Li Z."/>
            <person name="Hsiao Y.Y."/>
            <person name="Qi Y."/>
            <person name="Fu T."/>
            <person name="Tang G.D."/>
            <person name="Zhang D."/>
            <person name="Sun W.H."/>
            <person name="Liu D.K."/>
            <person name="Li Y."/>
            <person name="Chen G.Z."/>
            <person name="Liu X.D."/>
            <person name="Liao X.Y."/>
            <person name="Jiang Y.T."/>
            <person name="Yu X."/>
            <person name="Hao Y."/>
            <person name="Huang J."/>
            <person name="Zhao X.W."/>
            <person name="Ke S."/>
            <person name="Chen Y.Y."/>
            <person name="Wu W.L."/>
            <person name="Hsu J.L."/>
            <person name="Lin Y.F."/>
            <person name="Huang M.D."/>
            <person name="Li C.Y."/>
            <person name="Huang L."/>
            <person name="Wang Z.W."/>
            <person name="Zhao X."/>
            <person name="Zhong W.Y."/>
            <person name="Peng D.H."/>
            <person name="Ahmad S."/>
            <person name="Lan S."/>
            <person name="Zhang J.S."/>
            <person name="Tsai W.C."/>
            <person name="Van de Peer Y."/>
            <person name="Liu Z.J."/>
        </authorList>
    </citation>
    <scope>NUCLEOTIDE SEQUENCE</scope>
    <source>
        <strain evidence="1">SCP</strain>
    </source>
</reference>
<dbReference type="SUPFAM" id="SSF51069">
    <property type="entry name" value="Carbonic anhydrase"/>
    <property type="match status" value="1"/>
</dbReference>
<evidence type="ECO:0008006" key="3">
    <source>
        <dbReference type="Google" id="ProtNLM"/>
    </source>
</evidence>